<comment type="caution">
    <text evidence="2">The sequence shown here is derived from an EMBL/GenBank/DDBJ whole genome shotgun (WGS) entry which is preliminary data.</text>
</comment>
<evidence type="ECO:0000256" key="1">
    <source>
        <dbReference type="SAM" id="MobiDB-lite"/>
    </source>
</evidence>
<evidence type="ECO:0000313" key="3">
    <source>
        <dbReference type="Proteomes" id="UP001500191"/>
    </source>
</evidence>
<dbReference type="EMBL" id="BAAADB010000006">
    <property type="protein sequence ID" value="GAA0503185.1"/>
    <property type="molecule type" value="Genomic_DNA"/>
</dbReference>
<evidence type="ECO:0000313" key="2">
    <source>
        <dbReference type="EMBL" id="GAA0503185.1"/>
    </source>
</evidence>
<name>A0ABP3LLA8_9DEIO</name>
<accession>A0ABP3LLA8</accession>
<feature type="region of interest" description="Disordered" evidence="1">
    <location>
        <begin position="1"/>
        <end position="75"/>
    </location>
</feature>
<proteinExistence type="predicted"/>
<keyword evidence="3" id="KW-1185">Reference proteome</keyword>
<dbReference type="RefSeq" id="WP_343756385.1">
    <property type="nucleotide sequence ID" value="NZ_BAAADB010000006.1"/>
</dbReference>
<protein>
    <recommendedName>
        <fullName evidence="4">M-like protein</fullName>
    </recommendedName>
</protein>
<gene>
    <name evidence="2" type="ORF">GCM10008937_08430</name>
</gene>
<feature type="compositionally biased region" description="Polar residues" evidence="1">
    <location>
        <begin position="11"/>
        <end position="38"/>
    </location>
</feature>
<sequence>MADETAGNAPDSLSTPEAAQQHSGSDHATQGANTNLDGTVQGGPATPEDRAATADIQEQHAAQESPDGTAKIKGT</sequence>
<reference evidence="3" key="1">
    <citation type="journal article" date="2019" name="Int. J. Syst. Evol. Microbiol.">
        <title>The Global Catalogue of Microorganisms (GCM) 10K type strain sequencing project: providing services to taxonomists for standard genome sequencing and annotation.</title>
        <authorList>
            <consortium name="The Broad Institute Genomics Platform"/>
            <consortium name="The Broad Institute Genome Sequencing Center for Infectious Disease"/>
            <person name="Wu L."/>
            <person name="Ma J."/>
        </authorList>
    </citation>
    <scope>NUCLEOTIDE SEQUENCE [LARGE SCALE GENOMIC DNA]</scope>
    <source>
        <strain evidence="3">JCM 14368</strain>
    </source>
</reference>
<evidence type="ECO:0008006" key="4">
    <source>
        <dbReference type="Google" id="ProtNLM"/>
    </source>
</evidence>
<organism evidence="2 3">
    <name type="scientific">Deinococcus depolymerans</name>
    <dbReference type="NCBI Taxonomy" id="392408"/>
    <lineage>
        <taxon>Bacteria</taxon>
        <taxon>Thermotogati</taxon>
        <taxon>Deinococcota</taxon>
        <taxon>Deinococci</taxon>
        <taxon>Deinococcales</taxon>
        <taxon>Deinococcaceae</taxon>
        <taxon>Deinococcus</taxon>
    </lineage>
</organism>
<dbReference type="Proteomes" id="UP001500191">
    <property type="component" value="Unassembled WGS sequence"/>
</dbReference>